<name>A0A814G0W8_9BILA</name>
<dbReference type="InterPro" id="IPR044938">
    <property type="entry name" value="EDC4_C_sf"/>
</dbReference>
<evidence type="ECO:0000313" key="11">
    <source>
        <dbReference type="EMBL" id="CAF0989682.1"/>
    </source>
</evidence>
<gene>
    <name evidence="11" type="ORF">VCS650_LOCUS14128</name>
</gene>
<evidence type="ECO:0000256" key="7">
    <source>
        <dbReference type="SAM" id="Coils"/>
    </source>
</evidence>
<keyword evidence="4" id="KW-0853">WD repeat</keyword>
<evidence type="ECO:0008006" key="13">
    <source>
        <dbReference type="Google" id="ProtNLM"/>
    </source>
</evidence>
<feature type="region of interest" description="Disordered" evidence="8">
    <location>
        <begin position="1259"/>
        <end position="1287"/>
    </location>
</feature>
<sequence>MIFSQPIIDHNWESRYYSGHLVVTCGHFVAYTLKRQNGDDIVCVFYKQVDYRSVINPPFTGDIYDLAFSSSDDILLACVDQASHLRVYRIEKNDEPNELQHTLILFIDLQYSNSQSPPTLSWCCFIPDDSEDSDSYTMMSVTHGSHVEVLNVAIASQSCISENMLTLNQIENGRLTYDDNNGNVTCVCFSPDATALGTGTDKGEIKFFSIHFDQPQTCRCLHLWKPHEGRPISSLFFLDDHKNLTQEFIFSQPIIDHNWESRYYSGHLVVTCGHFVAYTLKRQNGDDIVCVFYKQVDYRSVINPPFTGDIYDLAFSSSDDILLACVDQASHLRVYRIEKNDEPNELQHTLILFIDLQYSNSQSPPTLSWCCFIPDDSEDSDSYTMMSVTHGSHVEVLNVAIASQSCISENMLTLNQIENGRLTYDDNNGNVTCVCFSPDATALGTGTDKGEIKFFSIHFDQPQTCRCLHLWKPHEGRPISSLFFLDDHKNLTQDTQLWRYAVTGCDQNRELKVWSCFNWSCLQIIRFQYSYIDSVFHSTSQLPILKASIDLTSRFLVLSDINRNSIYVLTIYQDAENNRANFSSINAFTSFNSPSLSFAITAANQINHEHTDFVPYGVRMYSIHTKFFQEMLLVFKTNRFMTLNPPEYSEEQNHSMQDGLVEDFRFEPYISHLTNEGLPLLPMTTNLIEPPVGDLINLPPPYSIDDLLTPDSSLTNITGLANGDTARSLLASHDGLTTNSHPTATMDPLHGLLLGNTTAFDAITTQQQEHRTHTSPSQKQIAAAATTSPNNRFQSSGNTDLDSSRLIINGISQSPYDLADKEVAESMSCSTNYPLPFEALPDDDNDDVDAVFMPIKTITDDEPVNGSQDALLSSQKYSDNSLWSKQSPIKGLNASNRQDIDDYSDPTETSDKDDDSTADEEDLLHTRIKRRSGRSPNSSQLILNNDSLHEIRQLTRVLNELRTRTTNLASESMSQITSDSYNDDKLDHCCQRLEQLTSKVDRLLSFEPSSVVSRQSRPSPNSFPLDIVANNESQTTLSDTHYDRLEAILIEKIQTYVQSAMKSVFEPYREMKDNLHKDLAAKLLSTDNVIRQTITQIFRSKTMVDSLSHAVSNAIQTTMITSYRDTFNQIVIPSFEKAVTNMFQQTNDVFKRGTKEYLQEMIEYGRQQQRSLIQQREQMMSEIRKETTQLNKEFEKKNQELTNVLKHEITQHLTTNLTPLIRETTRSILREETASIFREVLATQKNDINTLFRQTAPLNPTVSRTATPVSTTNVASPSITNTSSPSDTKQQHVLKLIRLNQLNQAFEFVLSASDLSLVLYLCENVRPADLFSIQPCPLQTPVLLSLIQQLAADLTTKQELKYNYLHEALICLDLSHPSARDYSQNILIDLSKKLYEYIQTNPTTPLTKRFQVLFMATRSLIQKIVQQRATPLLSS</sequence>
<feature type="compositionally biased region" description="Polar residues" evidence="8">
    <location>
        <begin position="774"/>
        <end position="801"/>
    </location>
</feature>
<dbReference type="Gene3D" id="6.10.140.270">
    <property type="match status" value="1"/>
</dbReference>
<dbReference type="InterPro" id="IPR001680">
    <property type="entry name" value="WD40_rpt"/>
</dbReference>
<dbReference type="GO" id="GO:0000932">
    <property type="term" value="C:P-body"/>
    <property type="evidence" value="ECO:0007669"/>
    <property type="project" value="UniProtKB-SubCell"/>
</dbReference>
<feature type="compositionally biased region" description="Polar residues" evidence="8">
    <location>
        <begin position="876"/>
        <end position="897"/>
    </location>
</feature>
<dbReference type="Pfam" id="PF16529">
    <property type="entry name" value="Ge1_WD40"/>
    <property type="match status" value="2"/>
</dbReference>
<keyword evidence="6 7" id="KW-0175">Coiled coil</keyword>
<dbReference type="OrthoDB" id="21128at2759"/>
<feature type="compositionally biased region" description="Acidic residues" evidence="8">
    <location>
        <begin position="911"/>
        <end position="922"/>
    </location>
</feature>
<evidence type="ECO:0000256" key="3">
    <source>
        <dbReference type="ARBA" id="ARBA00022490"/>
    </source>
</evidence>
<dbReference type="SMART" id="SM00320">
    <property type="entry name" value="WD40"/>
    <property type="match status" value="5"/>
</dbReference>
<dbReference type="GO" id="GO:0031087">
    <property type="term" value="P:deadenylation-independent decapping of nuclear-transcribed mRNA"/>
    <property type="evidence" value="ECO:0007669"/>
    <property type="project" value="InterPro"/>
</dbReference>
<keyword evidence="3" id="KW-0963">Cytoplasm</keyword>
<dbReference type="InterPro" id="IPR032401">
    <property type="entry name" value="EDC4_WD40"/>
</dbReference>
<evidence type="ECO:0000256" key="2">
    <source>
        <dbReference type="ARBA" id="ARBA00009639"/>
    </source>
</evidence>
<comment type="caution">
    <text evidence="11">The sequence shown here is derived from an EMBL/GenBank/DDBJ whole genome shotgun (WGS) entry which is preliminary data.</text>
</comment>
<evidence type="ECO:0000256" key="8">
    <source>
        <dbReference type="SAM" id="MobiDB-lite"/>
    </source>
</evidence>
<comment type="similarity">
    <text evidence="2">Belongs to the WD repeat EDC4 family.</text>
</comment>
<evidence type="ECO:0000256" key="6">
    <source>
        <dbReference type="ARBA" id="ARBA00023054"/>
    </source>
</evidence>
<comment type="subcellular location">
    <subcellularLocation>
        <location evidence="1">Cytoplasm</location>
        <location evidence="1">P-body</location>
    </subcellularLocation>
</comment>
<feature type="coiled-coil region" evidence="7">
    <location>
        <begin position="1173"/>
        <end position="1211"/>
    </location>
</feature>
<reference evidence="11" key="1">
    <citation type="submission" date="2021-02" db="EMBL/GenBank/DDBJ databases">
        <authorList>
            <person name="Nowell W R."/>
        </authorList>
    </citation>
    <scope>NUCLEOTIDE SEQUENCE</scope>
</reference>
<dbReference type="Pfam" id="PF21289">
    <property type="entry name" value="EDC4_C"/>
    <property type="match status" value="1"/>
</dbReference>
<feature type="coiled-coil region" evidence="7">
    <location>
        <begin position="944"/>
        <end position="971"/>
    </location>
</feature>
<evidence type="ECO:0000313" key="12">
    <source>
        <dbReference type="Proteomes" id="UP000663891"/>
    </source>
</evidence>
<dbReference type="Gene3D" id="2.130.10.10">
    <property type="entry name" value="YVTN repeat-like/Quinoprotein amine dehydrogenase"/>
    <property type="match status" value="2"/>
</dbReference>
<proteinExistence type="inferred from homology"/>
<evidence type="ECO:0000259" key="9">
    <source>
        <dbReference type="Pfam" id="PF16529"/>
    </source>
</evidence>
<dbReference type="EMBL" id="CAJNON010000116">
    <property type="protein sequence ID" value="CAF0989682.1"/>
    <property type="molecule type" value="Genomic_DNA"/>
</dbReference>
<organism evidence="11 12">
    <name type="scientific">Adineta steineri</name>
    <dbReference type="NCBI Taxonomy" id="433720"/>
    <lineage>
        <taxon>Eukaryota</taxon>
        <taxon>Metazoa</taxon>
        <taxon>Spiralia</taxon>
        <taxon>Gnathifera</taxon>
        <taxon>Rotifera</taxon>
        <taxon>Eurotatoria</taxon>
        <taxon>Bdelloidea</taxon>
        <taxon>Adinetida</taxon>
        <taxon>Adinetidae</taxon>
        <taxon>Adineta</taxon>
    </lineage>
</organism>
<dbReference type="SUPFAM" id="SSF50978">
    <property type="entry name" value="WD40 repeat-like"/>
    <property type="match status" value="1"/>
</dbReference>
<dbReference type="PANTHER" id="PTHR15598">
    <property type="entry name" value="ENHANCER OF MRNA-DECAPPING PROTEIN 4"/>
    <property type="match status" value="1"/>
</dbReference>
<dbReference type="Proteomes" id="UP000663891">
    <property type="component" value="Unassembled WGS sequence"/>
</dbReference>
<protein>
    <recommendedName>
        <fullName evidence="13">Enhancer of mRNA-decapping protein 4 WD40 repeat region domain-containing protein</fullName>
    </recommendedName>
</protein>
<feature type="domain" description="Enhancer of mRNA-decapping protein 4 C-terminal" evidence="10">
    <location>
        <begin position="1294"/>
        <end position="1413"/>
    </location>
</feature>
<dbReference type="InterPro" id="IPR049404">
    <property type="entry name" value="EDC4_C"/>
</dbReference>
<evidence type="ECO:0000256" key="1">
    <source>
        <dbReference type="ARBA" id="ARBA00004201"/>
    </source>
</evidence>
<dbReference type="InterPro" id="IPR045152">
    <property type="entry name" value="EDC4-like"/>
</dbReference>
<feature type="domain" description="Enhancer of mRNA-decapping protein 4 WD40 repeat region" evidence="9">
    <location>
        <begin position="5"/>
        <end position="246"/>
    </location>
</feature>
<dbReference type="PANTHER" id="PTHR15598:SF5">
    <property type="entry name" value="ENHANCER OF MRNA-DECAPPING PROTEIN 4"/>
    <property type="match status" value="1"/>
</dbReference>
<feature type="region of interest" description="Disordered" evidence="8">
    <location>
        <begin position="876"/>
        <end position="941"/>
    </location>
</feature>
<accession>A0A814G0W8</accession>
<dbReference type="Gene3D" id="1.10.220.100">
    <property type="entry name" value="conserved c-terminal region of ge- 1"/>
    <property type="match status" value="1"/>
</dbReference>
<dbReference type="InterPro" id="IPR036322">
    <property type="entry name" value="WD40_repeat_dom_sf"/>
</dbReference>
<evidence type="ECO:0000256" key="5">
    <source>
        <dbReference type="ARBA" id="ARBA00022737"/>
    </source>
</evidence>
<keyword evidence="5" id="KW-0677">Repeat</keyword>
<feature type="domain" description="Enhancer of mRNA-decapping protein 4 WD40 repeat region" evidence="9">
    <location>
        <begin position="252"/>
        <end position="575"/>
    </location>
</feature>
<feature type="region of interest" description="Disordered" evidence="8">
    <location>
        <begin position="766"/>
        <end position="801"/>
    </location>
</feature>
<evidence type="ECO:0000256" key="4">
    <source>
        <dbReference type="ARBA" id="ARBA00022574"/>
    </source>
</evidence>
<evidence type="ECO:0000259" key="10">
    <source>
        <dbReference type="Pfam" id="PF21289"/>
    </source>
</evidence>
<dbReference type="InterPro" id="IPR015943">
    <property type="entry name" value="WD40/YVTN_repeat-like_dom_sf"/>
</dbReference>